<name>A0A2T5MJ17_9GAMM</name>
<evidence type="ECO:0000256" key="6">
    <source>
        <dbReference type="SAM" id="Phobius"/>
    </source>
</evidence>
<gene>
    <name evidence="9" type="ORF">CJD38_00120</name>
</gene>
<dbReference type="GO" id="GO:0005886">
    <property type="term" value="C:plasma membrane"/>
    <property type="evidence" value="ECO:0007669"/>
    <property type="project" value="UniProtKB-SubCell"/>
</dbReference>
<dbReference type="EMBL" id="QANS01000001">
    <property type="protein sequence ID" value="PTU32573.1"/>
    <property type="molecule type" value="Genomic_DNA"/>
</dbReference>
<evidence type="ECO:0000256" key="5">
    <source>
        <dbReference type="ARBA" id="ARBA00023136"/>
    </source>
</evidence>
<keyword evidence="10" id="KW-1185">Reference proteome</keyword>
<dbReference type="PANTHER" id="PTHR30572:SF15">
    <property type="entry name" value="ABC TRANSPORTER PERMEASE"/>
    <property type="match status" value="1"/>
</dbReference>
<feature type="transmembrane region" description="Helical" evidence="6">
    <location>
        <begin position="308"/>
        <end position="335"/>
    </location>
</feature>
<organism evidence="9 10">
    <name type="scientific">Stenotrophobium rhamnosiphilum</name>
    <dbReference type="NCBI Taxonomy" id="2029166"/>
    <lineage>
        <taxon>Bacteria</taxon>
        <taxon>Pseudomonadati</taxon>
        <taxon>Pseudomonadota</taxon>
        <taxon>Gammaproteobacteria</taxon>
        <taxon>Nevskiales</taxon>
        <taxon>Nevskiaceae</taxon>
        <taxon>Stenotrophobium</taxon>
    </lineage>
</organism>
<evidence type="ECO:0000256" key="2">
    <source>
        <dbReference type="ARBA" id="ARBA00022475"/>
    </source>
</evidence>
<feature type="transmembrane region" description="Helical" evidence="6">
    <location>
        <begin position="263"/>
        <end position="288"/>
    </location>
</feature>
<feature type="domain" description="ABC3 transporter permease C-terminal" evidence="7">
    <location>
        <begin position="267"/>
        <end position="388"/>
    </location>
</feature>
<keyword evidence="4 6" id="KW-1133">Transmembrane helix</keyword>
<keyword evidence="2" id="KW-1003">Cell membrane</keyword>
<proteinExistence type="predicted"/>
<dbReference type="InterPro" id="IPR025857">
    <property type="entry name" value="MacB_PCD"/>
</dbReference>
<comment type="subcellular location">
    <subcellularLocation>
        <location evidence="1">Cell membrane</location>
        <topology evidence="1">Multi-pass membrane protein</topology>
    </subcellularLocation>
</comment>
<dbReference type="Pfam" id="PF12704">
    <property type="entry name" value="MacB_PCD"/>
    <property type="match status" value="1"/>
</dbReference>
<dbReference type="RefSeq" id="WP_107938282.1">
    <property type="nucleotide sequence ID" value="NZ_QANS01000001.1"/>
</dbReference>
<dbReference type="PANTHER" id="PTHR30572">
    <property type="entry name" value="MEMBRANE COMPONENT OF TRANSPORTER-RELATED"/>
    <property type="match status" value="1"/>
</dbReference>
<reference evidence="9 10" key="1">
    <citation type="submission" date="2018-04" db="EMBL/GenBank/DDBJ databases">
        <title>Novel species isolated from glacier.</title>
        <authorList>
            <person name="Liu Q."/>
            <person name="Xin Y.-H."/>
        </authorList>
    </citation>
    <scope>NUCLEOTIDE SEQUENCE [LARGE SCALE GENOMIC DNA]</scope>
    <source>
        <strain evidence="9 10">GT1R17</strain>
    </source>
</reference>
<evidence type="ECO:0000259" key="7">
    <source>
        <dbReference type="Pfam" id="PF02687"/>
    </source>
</evidence>
<dbReference type="Pfam" id="PF02687">
    <property type="entry name" value="FtsX"/>
    <property type="match status" value="1"/>
</dbReference>
<evidence type="ECO:0000256" key="1">
    <source>
        <dbReference type="ARBA" id="ARBA00004651"/>
    </source>
</evidence>
<sequence length="396" mass="41971">MASSLQQVISVTAMNIRSIPSRLGTSFVIVIGIAGVVGVMVALLSMAKGFELTLASTGRADRAIIMRGGSNDELSSVLVREQAQVVLDAPSVAKGADGKPLAIGELFMITDVAKRGATTPNNVVVRGTTTRVFELRPEAKIVEGRMFTPGLREVVAGRSAQRQFAGLNIGDKVDVRDGPWTVVGVFDSKGDVHESEIWVDVDALMTASRRGAYNTVTAQLTSADAFQGFKDALTSDPRVTIQAQREPEYYASRSETLNKMITVLGYSVAVIMGIGALFGALNTMYAAVATRSVEIATLRAIGFGNGPVVISVILESLVLATAGGILGGALAYVFFNGYTVSTLNMQTFSQVAFQFRVTPDLLWKGVIWACSIGLIGGLFPSIRAARLPIVDALRSS</sequence>
<evidence type="ECO:0000313" key="9">
    <source>
        <dbReference type="EMBL" id="PTU32573.1"/>
    </source>
</evidence>
<evidence type="ECO:0000259" key="8">
    <source>
        <dbReference type="Pfam" id="PF12704"/>
    </source>
</evidence>
<dbReference type="InterPro" id="IPR050250">
    <property type="entry name" value="Macrolide_Exporter_MacB"/>
</dbReference>
<feature type="domain" description="MacB-like periplasmic core" evidence="8">
    <location>
        <begin position="26"/>
        <end position="234"/>
    </location>
</feature>
<dbReference type="InterPro" id="IPR003838">
    <property type="entry name" value="ABC3_permease_C"/>
</dbReference>
<evidence type="ECO:0000256" key="3">
    <source>
        <dbReference type="ARBA" id="ARBA00022692"/>
    </source>
</evidence>
<evidence type="ECO:0000313" key="10">
    <source>
        <dbReference type="Proteomes" id="UP000244248"/>
    </source>
</evidence>
<evidence type="ECO:0000256" key="4">
    <source>
        <dbReference type="ARBA" id="ARBA00022989"/>
    </source>
</evidence>
<dbReference type="GO" id="GO:0022857">
    <property type="term" value="F:transmembrane transporter activity"/>
    <property type="evidence" value="ECO:0007669"/>
    <property type="project" value="TreeGrafter"/>
</dbReference>
<comment type="caution">
    <text evidence="9">The sequence shown here is derived from an EMBL/GenBank/DDBJ whole genome shotgun (WGS) entry which is preliminary data.</text>
</comment>
<dbReference type="Proteomes" id="UP000244248">
    <property type="component" value="Unassembled WGS sequence"/>
</dbReference>
<keyword evidence="5 6" id="KW-0472">Membrane</keyword>
<protein>
    <submittedName>
        <fullName evidence="9">Uncharacterized protein</fullName>
    </submittedName>
</protein>
<accession>A0A2T5MJ17</accession>
<dbReference type="AlphaFoldDB" id="A0A2T5MJ17"/>
<dbReference type="OrthoDB" id="241967at2"/>
<feature type="transmembrane region" description="Helical" evidence="6">
    <location>
        <begin position="23"/>
        <end position="44"/>
    </location>
</feature>
<keyword evidence="3 6" id="KW-0812">Transmembrane</keyword>